<dbReference type="AlphaFoldDB" id="A0A6J6ZWT0"/>
<organism evidence="8">
    <name type="scientific">freshwater metagenome</name>
    <dbReference type="NCBI Taxonomy" id="449393"/>
    <lineage>
        <taxon>unclassified sequences</taxon>
        <taxon>metagenomes</taxon>
        <taxon>ecological metagenomes</taxon>
    </lineage>
</organism>
<evidence type="ECO:0000313" key="8">
    <source>
        <dbReference type="EMBL" id="CAB4824992.1"/>
    </source>
</evidence>
<dbReference type="InterPro" id="IPR050388">
    <property type="entry name" value="ABC_Ni/Peptide_Import"/>
</dbReference>
<dbReference type="GO" id="GO:0016887">
    <property type="term" value="F:ATP hydrolysis activity"/>
    <property type="evidence" value="ECO:0007669"/>
    <property type="project" value="InterPro"/>
</dbReference>
<comment type="subcellular location">
    <subcellularLocation>
        <location evidence="1">Cell membrane</location>
        <topology evidence="1">Peripheral membrane protein</topology>
    </subcellularLocation>
</comment>
<reference evidence="8" key="1">
    <citation type="submission" date="2020-05" db="EMBL/GenBank/DDBJ databases">
        <authorList>
            <person name="Chiriac C."/>
            <person name="Salcher M."/>
            <person name="Ghai R."/>
            <person name="Kavagutti S V."/>
        </authorList>
    </citation>
    <scope>NUCLEOTIDE SEQUENCE</scope>
</reference>
<dbReference type="InterPro" id="IPR027417">
    <property type="entry name" value="P-loop_NTPase"/>
</dbReference>
<dbReference type="InterPro" id="IPR013563">
    <property type="entry name" value="Oligopep_ABC_C"/>
</dbReference>
<dbReference type="InterPro" id="IPR003593">
    <property type="entry name" value="AAA+_ATPase"/>
</dbReference>
<keyword evidence="2" id="KW-0813">Transport</keyword>
<evidence type="ECO:0000256" key="1">
    <source>
        <dbReference type="ARBA" id="ARBA00004202"/>
    </source>
</evidence>
<evidence type="ECO:0000256" key="2">
    <source>
        <dbReference type="ARBA" id="ARBA00022448"/>
    </source>
</evidence>
<protein>
    <submittedName>
        <fullName evidence="8">Unannotated protein</fullName>
    </submittedName>
</protein>
<dbReference type="InterPro" id="IPR003439">
    <property type="entry name" value="ABC_transporter-like_ATP-bd"/>
</dbReference>
<keyword evidence="6" id="KW-0472">Membrane</keyword>
<gene>
    <name evidence="8" type="ORF">UFOPK3204_00423</name>
</gene>
<keyword evidence="4" id="KW-0547">Nucleotide-binding</keyword>
<name>A0A6J6ZWT0_9ZZZZ</name>
<keyword evidence="3" id="KW-1003">Cell membrane</keyword>
<dbReference type="Pfam" id="PF00005">
    <property type="entry name" value="ABC_tran"/>
    <property type="match status" value="2"/>
</dbReference>
<evidence type="ECO:0000256" key="4">
    <source>
        <dbReference type="ARBA" id="ARBA00022741"/>
    </source>
</evidence>
<dbReference type="SMART" id="SM00382">
    <property type="entry name" value="AAA"/>
    <property type="match status" value="2"/>
</dbReference>
<dbReference type="InterPro" id="IPR017871">
    <property type="entry name" value="ABC_transporter-like_CS"/>
</dbReference>
<evidence type="ECO:0000259" key="7">
    <source>
        <dbReference type="PROSITE" id="PS50893"/>
    </source>
</evidence>
<evidence type="ECO:0000256" key="6">
    <source>
        <dbReference type="ARBA" id="ARBA00023136"/>
    </source>
</evidence>
<dbReference type="PROSITE" id="PS00211">
    <property type="entry name" value="ABC_TRANSPORTER_1"/>
    <property type="match status" value="2"/>
</dbReference>
<evidence type="ECO:0000256" key="3">
    <source>
        <dbReference type="ARBA" id="ARBA00022475"/>
    </source>
</evidence>
<evidence type="ECO:0000256" key="5">
    <source>
        <dbReference type="ARBA" id="ARBA00022840"/>
    </source>
</evidence>
<feature type="domain" description="ABC transporter" evidence="7">
    <location>
        <begin position="340"/>
        <end position="579"/>
    </location>
</feature>
<feature type="domain" description="ABC transporter" evidence="7">
    <location>
        <begin position="6"/>
        <end position="252"/>
    </location>
</feature>
<dbReference type="GO" id="GO:0015833">
    <property type="term" value="P:peptide transport"/>
    <property type="evidence" value="ECO:0007669"/>
    <property type="project" value="InterPro"/>
</dbReference>
<accession>A0A6J6ZWT0</accession>
<dbReference type="NCBIfam" id="TIGR01727">
    <property type="entry name" value="oligo_HPY"/>
    <property type="match status" value="1"/>
</dbReference>
<dbReference type="PROSITE" id="PS50893">
    <property type="entry name" value="ABC_TRANSPORTER_2"/>
    <property type="match status" value="2"/>
</dbReference>
<dbReference type="CDD" id="cd03257">
    <property type="entry name" value="ABC_NikE_OppD_transporters"/>
    <property type="match status" value="2"/>
</dbReference>
<dbReference type="Gene3D" id="3.40.50.300">
    <property type="entry name" value="P-loop containing nucleotide triphosphate hydrolases"/>
    <property type="match status" value="2"/>
</dbReference>
<dbReference type="GO" id="GO:0005886">
    <property type="term" value="C:plasma membrane"/>
    <property type="evidence" value="ECO:0007669"/>
    <property type="project" value="UniProtKB-SubCell"/>
</dbReference>
<dbReference type="PANTHER" id="PTHR43297:SF2">
    <property type="entry name" value="DIPEPTIDE TRANSPORT ATP-BINDING PROTEIN DPPD"/>
    <property type="match status" value="1"/>
</dbReference>
<proteinExistence type="predicted"/>
<dbReference type="Pfam" id="PF08352">
    <property type="entry name" value="oligo_HPY"/>
    <property type="match status" value="1"/>
</dbReference>
<dbReference type="PANTHER" id="PTHR43297">
    <property type="entry name" value="OLIGOPEPTIDE TRANSPORT ATP-BINDING PROTEIN APPD"/>
    <property type="match status" value="1"/>
</dbReference>
<keyword evidence="5" id="KW-0067">ATP-binding</keyword>
<sequence length="593" mass="63387">MSRVVVSGLQVALTSSKADVVTDANFTIGSGEIVGLVGESGSGKTTVATAMLGHTRKGAEIVHGSVTIDGVDILGLTGGALRSARGRVISYVPQDPAAALDPCMTVGRHLREAVKAHESTAGIDWAARLAELLQDAGLDDIDGLLDRYPHELSGGQRQRVCIAIAFACKPACVVLDEPTTGLDVTTQAHILASVRRLAKEHDVAMLYVTHDLAVVEDLADRLIVMYAGRIVEQGPVRTVFHNSAHPYSRALMATTPDVRTRLELQPIPGVAPRVGHRPPGCAFADRCSQAADRCREEIPAQVMVGPGHEAACWFAADVTTRRSPLTVRSELVLAHEVPILQAEEIRAGYNGREVVHGTSLSIGRGECLALVGESGSGKTTLARSLIGLSAQVTGRLRLDGEEMPLDIHARSLAQRHALQYVFQSPRSSLNPRRTIFESIEAPLLGAPKSAAADRRERVFEALEQVGLGPSFGPRFPDQLSGGERQRVGIARALVCEPEVLICDEITSALDVSVQAAIIELLEGLQRERGLSVLFVTHNLALVRTIAHRVIVLRAGHVVEEGSAADTLQHPRNEYTQTLIRDTPSIIAPLASGS</sequence>
<dbReference type="NCBIfam" id="NF007739">
    <property type="entry name" value="PRK10419.1"/>
    <property type="match status" value="2"/>
</dbReference>
<dbReference type="SUPFAM" id="SSF52540">
    <property type="entry name" value="P-loop containing nucleoside triphosphate hydrolases"/>
    <property type="match status" value="2"/>
</dbReference>
<dbReference type="EMBL" id="CAFABK010000012">
    <property type="protein sequence ID" value="CAB4824992.1"/>
    <property type="molecule type" value="Genomic_DNA"/>
</dbReference>
<dbReference type="GO" id="GO:0005524">
    <property type="term" value="F:ATP binding"/>
    <property type="evidence" value="ECO:0007669"/>
    <property type="project" value="UniProtKB-KW"/>
</dbReference>
<dbReference type="NCBIfam" id="NF008453">
    <property type="entry name" value="PRK11308.1"/>
    <property type="match status" value="2"/>
</dbReference>